<dbReference type="AlphaFoldDB" id="A0AAX3JA98"/>
<comment type="caution">
    <text evidence="2">The sequence shown here is derived from an EMBL/GenBank/DDBJ whole genome shotgun (WGS) entry which is preliminary data.</text>
</comment>
<evidence type="ECO:0000313" key="2">
    <source>
        <dbReference type="EMBL" id="VXC37947.1"/>
    </source>
</evidence>
<proteinExistence type="predicted"/>
<evidence type="ECO:0000313" key="3">
    <source>
        <dbReference type="Proteomes" id="UP000433737"/>
    </source>
</evidence>
<dbReference type="EMBL" id="CABWMH010000034">
    <property type="protein sequence ID" value="VXC37947.1"/>
    <property type="molecule type" value="Genomic_DNA"/>
</dbReference>
<sequence>MATSRSTPAAGVRPRIHWPQKAVAAEDARVAVGCVHAHFRHGGYVPAGSTRRANQSTVIHQIQG</sequence>
<feature type="region of interest" description="Disordered" evidence="1">
    <location>
        <begin position="43"/>
        <end position="64"/>
    </location>
</feature>
<gene>
    <name evidence="2" type="ORF">PANT111_40095</name>
</gene>
<protein>
    <submittedName>
        <fullName evidence="2">Uncharacterized protein</fullName>
    </submittedName>
</protein>
<dbReference type="Proteomes" id="UP000433737">
    <property type="component" value="Unassembled WGS sequence"/>
</dbReference>
<name>A0AAX3JA98_9GAMM</name>
<organism evidence="2 3">
    <name type="scientific">Pantoea brenneri</name>
    <dbReference type="NCBI Taxonomy" id="472694"/>
    <lineage>
        <taxon>Bacteria</taxon>
        <taxon>Pseudomonadati</taxon>
        <taxon>Pseudomonadota</taxon>
        <taxon>Gammaproteobacteria</taxon>
        <taxon>Enterobacterales</taxon>
        <taxon>Erwiniaceae</taxon>
        <taxon>Pantoea</taxon>
    </lineage>
</organism>
<accession>A0AAX3JA98</accession>
<feature type="compositionally biased region" description="Polar residues" evidence="1">
    <location>
        <begin position="51"/>
        <end position="64"/>
    </location>
</feature>
<evidence type="ECO:0000256" key="1">
    <source>
        <dbReference type="SAM" id="MobiDB-lite"/>
    </source>
</evidence>
<reference evidence="2 3" key="1">
    <citation type="submission" date="2019-10" db="EMBL/GenBank/DDBJ databases">
        <authorList>
            <person name="Karimi E."/>
        </authorList>
    </citation>
    <scope>NUCLEOTIDE SEQUENCE [LARGE SCALE GENOMIC DNA]</scope>
    <source>
        <strain evidence="2">Pantoea sp. 111</strain>
    </source>
</reference>